<dbReference type="OrthoDB" id="3687641at2759"/>
<proteinExistence type="inferred from homology"/>
<dbReference type="RefSeq" id="XP_047766791.1">
    <property type="nucleotide sequence ID" value="XM_047908365.1"/>
</dbReference>
<dbReference type="AlphaFoldDB" id="A0A9Q8PH47"/>
<dbReference type="KEGG" id="ffu:CLAFUR5_09217"/>
<reference evidence="2" key="1">
    <citation type="submission" date="2021-12" db="EMBL/GenBank/DDBJ databases">
        <authorList>
            <person name="Zaccaron A."/>
            <person name="Stergiopoulos I."/>
        </authorList>
    </citation>
    <scope>NUCLEOTIDE SEQUENCE</scope>
    <source>
        <strain evidence="2">Race5_Kim</strain>
    </source>
</reference>
<gene>
    <name evidence="2" type="ORF">CLAFUR5_09217</name>
</gene>
<organism evidence="2 3">
    <name type="scientific">Passalora fulva</name>
    <name type="common">Tomato leaf mold</name>
    <name type="synonym">Cladosporium fulvum</name>
    <dbReference type="NCBI Taxonomy" id="5499"/>
    <lineage>
        <taxon>Eukaryota</taxon>
        <taxon>Fungi</taxon>
        <taxon>Dikarya</taxon>
        <taxon>Ascomycota</taxon>
        <taxon>Pezizomycotina</taxon>
        <taxon>Dothideomycetes</taxon>
        <taxon>Dothideomycetidae</taxon>
        <taxon>Mycosphaerellales</taxon>
        <taxon>Mycosphaerellaceae</taxon>
        <taxon>Fulvia</taxon>
    </lineage>
</organism>
<dbReference type="EMBL" id="CP090171">
    <property type="protein sequence ID" value="UJO22425.1"/>
    <property type="molecule type" value="Genomic_DNA"/>
</dbReference>
<dbReference type="Proteomes" id="UP000756132">
    <property type="component" value="Chromosome 9"/>
</dbReference>
<comment type="similarity">
    <text evidence="1">Belongs to the ustYa family.</text>
</comment>
<dbReference type="InterPro" id="IPR021765">
    <property type="entry name" value="UstYa-like"/>
</dbReference>
<evidence type="ECO:0000313" key="3">
    <source>
        <dbReference type="Proteomes" id="UP000756132"/>
    </source>
</evidence>
<name>A0A9Q8PH47_PASFU</name>
<reference evidence="2" key="2">
    <citation type="journal article" date="2022" name="Microb. Genom.">
        <title>A chromosome-scale genome assembly of the tomato pathogen Cladosporium fulvum reveals a compartmentalized genome architecture and the presence of a dispensable chromosome.</title>
        <authorList>
            <person name="Zaccaron A.Z."/>
            <person name="Chen L.H."/>
            <person name="Samaras A."/>
            <person name="Stergiopoulos I."/>
        </authorList>
    </citation>
    <scope>NUCLEOTIDE SEQUENCE</scope>
    <source>
        <strain evidence="2">Race5_Kim</strain>
    </source>
</reference>
<sequence>MHITTSYTTCDPDGNVNTIHWIYWGHCLEILRQELVCRPSVHFYSMVWQEGQLMPFPDFHVQQTCVRWKDFTDMTTQRMTRDDEIKHKMKNIRRPEGAVQRYTPPEGWNVIEQNREWRHKMKEQEVDTKSSR</sequence>
<evidence type="ECO:0000256" key="1">
    <source>
        <dbReference type="ARBA" id="ARBA00035112"/>
    </source>
</evidence>
<accession>A0A9Q8PH47</accession>
<keyword evidence="3" id="KW-1185">Reference proteome</keyword>
<evidence type="ECO:0000313" key="2">
    <source>
        <dbReference type="EMBL" id="UJO22425.1"/>
    </source>
</evidence>
<protein>
    <submittedName>
        <fullName evidence="2">Uncharacterized protein</fullName>
    </submittedName>
</protein>
<dbReference type="GeneID" id="71989095"/>
<dbReference type="GO" id="GO:0043386">
    <property type="term" value="P:mycotoxin biosynthetic process"/>
    <property type="evidence" value="ECO:0007669"/>
    <property type="project" value="InterPro"/>
</dbReference>
<dbReference type="Pfam" id="PF11807">
    <property type="entry name" value="UstYa"/>
    <property type="match status" value="1"/>
</dbReference>